<dbReference type="RefSeq" id="WP_265048739.1">
    <property type="nucleotide sequence ID" value="NZ_CP100390.1"/>
</dbReference>
<protein>
    <submittedName>
        <fullName evidence="6">CbbQ/NirQ/NorQ/GpvN family protein</fullName>
    </submittedName>
</protein>
<dbReference type="PANTHER" id="PTHR42759:SF1">
    <property type="entry name" value="MAGNESIUM-CHELATASE SUBUNIT CHLD"/>
    <property type="match status" value="1"/>
</dbReference>
<sequence>MFKRDQALAVRTIFNLDVPVEVITTGFSDTNNPHVPKINEGYIFRRETLRDILSFLDDPDEDGLFFAGHYGAGKTTLPYQVAARLSWPIQSLTAHSRLEFDDLMGTWKLVNGVMEFLHGPLAIAMREGHLFILNEIDRTDPGQLAGLHDVLEGHPLVIATNGGEVIRAHENFRFIATGNSLGSGDSTGLYQGVNQLDIAFMDRFRVVEVQYPTEDIEMAILEKKTPDLPEEIRKNMIKVANKIRNLFIGGEEVATPLTITMSTRALCRWAKLTLVFRNAPNALSYALNQSLLAKAEPEQKIAIEQIAKDVFGENWTQKDAA</sequence>
<keyword evidence="7" id="KW-1185">Reference proteome</keyword>
<reference evidence="6" key="1">
    <citation type="submission" date="2022-06" db="EMBL/GenBank/DDBJ databases">
        <title>Alkalimarinus sp. nov., isolated from gut of a Alitta virens.</title>
        <authorList>
            <person name="Yang A.I."/>
            <person name="Shin N.-R."/>
        </authorList>
    </citation>
    <scope>NUCLEOTIDE SEQUENCE</scope>
    <source>
        <strain evidence="6">A2M4</strain>
    </source>
</reference>
<dbReference type="InterPro" id="IPR013615">
    <property type="entry name" value="CbbQ_C"/>
</dbReference>
<gene>
    <name evidence="6" type="ORF">NKI27_05785</name>
</gene>
<proteinExistence type="inferred from homology"/>
<keyword evidence="2" id="KW-0547">Nucleotide-binding</keyword>
<evidence type="ECO:0000259" key="5">
    <source>
        <dbReference type="Pfam" id="PF08406"/>
    </source>
</evidence>
<evidence type="ECO:0000313" key="7">
    <source>
        <dbReference type="Proteomes" id="UP001163739"/>
    </source>
</evidence>
<feature type="domain" description="ATPase dynein-related AAA" evidence="4">
    <location>
        <begin position="64"/>
        <end position="204"/>
    </location>
</feature>
<evidence type="ECO:0000313" key="6">
    <source>
        <dbReference type="EMBL" id="UZE97260.1"/>
    </source>
</evidence>
<dbReference type="InterPro" id="IPR050764">
    <property type="entry name" value="CbbQ/NirQ/NorQ/GpvN"/>
</dbReference>
<dbReference type="Gene3D" id="3.40.50.300">
    <property type="entry name" value="P-loop containing nucleotide triphosphate hydrolases"/>
    <property type="match status" value="1"/>
</dbReference>
<evidence type="ECO:0000259" key="4">
    <source>
        <dbReference type="Pfam" id="PF07728"/>
    </source>
</evidence>
<dbReference type="InterPro" id="IPR011704">
    <property type="entry name" value="ATPase_dyneun-rel_AAA"/>
</dbReference>
<evidence type="ECO:0000256" key="3">
    <source>
        <dbReference type="ARBA" id="ARBA00022840"/>
    </source>
</evidence>
<dbReference type="PANTHER" id="PTHR42759">
    <property type="entry name" value="MOXR FAMILY PROTEIN"/>
    <property type="match status" value="1"/>
</dbReference>
<evidence type="ECO:0000256" key="2">
    <source>
        <dbReference type="ARBA" id="ARBA00022741"/>
    </source>
</evidence>
<name>A0ABY6N5H7_9ALTE</name>
<dbReference type="SUPFAM" id="SSF52540">
    <property type="entry name" value="P-loop containing nucleoside triphosphate hydrolases"/>
    <property type="match status" value="1"/>
</dbReference>
<comment type="similarity">
    <text evidence="1">Belongs to the CbbQ/NirQ/NorQ/GpvN family.</text>
</comment>
<feature type="domain" description="CbbQ/NirQ/NorQ C-terminal" evidence="5">
    <location>
        <begin position="217"/>
        <end position="309"/>
    </location>
</feature>
<dbReference type="InterPro" id="IPR027417">
    <property type="entry name" value="P-loop_NTPase"/>
</dbReference>
<dbReference type="Proteomes" id="UP001163739">
    <property type="component" value="Chromosome"/>
</dbReference>
<dbReference type="Pfam" id="PF08406">
    <property type="entry name" value="CbbQ_C"/>
    <property type="match status" value="1"/>
</dbReference>
<evidence type="ECO:0000256" key="1">
    <source>
        <dbReference type="ARBA" id="ARBA00009417"/>
    </source>
</evidence>
<dbReference type="Pfam" id="PF07728">
    <property type="entry name" value="AAA_5"/>
    <property type="match status" value="1"/>
</dbReference>
<dbReference type="EMBL" id="CP100390">
    <property type="protein sequence ID" value="UZE97260.1"/>
    <property type="molecule type" value="Genomic_DNA"/>
</dbReference>
<accession>A0ABY6N5H7</accession>
<organism evidence="6 7">
    <name type="scientific">Alkalimarinus alittae</name>
    <dbReference type="NCBI Taxonomy" id="2961619"/>
    <lineage>
        <taxon>Bacteria</taxon>
        <taxon>Pseudomonadati</taxon>
        <taxon>Pseudomonadota</taxon>
        <taxon>Gammaproteobacteria</taxon>
        <taxon>Alteromonadales</taxon>
        <taxon>Alteromonadaceae</taxon>
        <taxon>Alkalimarinus</taxon>
    </lineage>
</organism>
<keyword evidence="3" id="KW-0067">ATP-binding</keyword>